<dbReference type="PANTHER" id="PTHR30061">
    <property type="entry name" value="MALTOSE-BINDING PERIPLASMIC PROTEIN"/>
    <property type="match status" value="1"/>
</dbReference>
<dbReference type="KEGG" id="paun:MJA45_10885"/>
<proteinExistence type="inferred from homology"/>
<dbReference type="InterPro" id="IPR006059">
    <property type="entry name" value="SBP"/>
</dbReference>
<keyword evidence="5" id="KW-1185">Reference proteome</keyword>
<protein>
    <submittedName>
        <fullName evidence="4">Extracellular solute-binding protein</fullName>
    </submittedName>
</protein>
<dbReference type="PANTHER" id="PTHR30061:SF50">
    <property type="entry name" value="MALTOSE_MALTODEXTRIN-BINDING PERIPLASMIC PROTEIN"/>
    <property type="match status" value="1"/>
</dbReference>
<evidence type="ECO:0000256" key="1">
    <source>
        <dbReference type="ARBA" id="ARBA00008520"/>
    </source>
</evidence>
<gene>
    <name evidence="4" type="ORF">MJA45_10885</name>
</gene>
<dbReference type="AlphaFoldDB" id="A0AA96LG93"/>
<accession>A0AA96LG93</accession>
<keyword evidence="2" id="KW-0813">Transport</keyword>
<evidence type="ECO:0000256" key="3">
    <source>
        <dbReference type="ARBA" id="ARBA00022729"/>
    </source>
</evidence>
<organism evidence="4 5">
    <name type="scientific">Paenibacillus aurantius</name>
    <dbReference type="NCBI Taxonomy" id="2918900"/>
    <lineage>
        <taxon>Bacteria</taxon>
        <taxon>Bacillati</taxon>
        <taxon>Bacillota</taxon>
        <taxon>Bacilli</taxon>
        <taxon>Bacillales</taxon>
        <taxon>Paenibacillaceae</taxon>
        <taxon>Paenibacillus</taxon>
    </lineage>
</organism>
<evidence type="ECO:0000313" key="4">
    <source>
        <dbReference type="EMBL" id="WNQ13494.1"/>
    </source>
</evidence>
<name>A0AA96LG93_9BACL</name>
<comment type="similarity">
    <text evidence="1">Belongs to the bacterial solute-binding protein 1 family.</text>
</comment>
<dbReference type="GO" id="GO:0042956">
    <property type="term" value="P:maltodextrin transmembrane transport"/>
    <property type="evidence" value="ECO:0007669"/>
    <property type="project" value="TreeGrafter"/>
</dbReference>
<dbReference type="EMBL" id="CP130318">
    <property type="protein sequence ID" value="WNQ13494.1"/>
    <property type="molecule type" value="Genomic_DNA"/>
</dbReference>
<dbReference type="Gene3D" id="3.40.190.10">
    <property type="entry name" value="Periplasmic binding protein-like II"/>
    <property type="match status" value="2"/>
</dbReference>
<dbReference type="RefSeq" id="WP_315607277.1">
    <property type="nucleotide sequence ID" value="NZ_CP130318.1"/>
</dbReference>
<dbReference type="GO" id="GO:0055052">
    <property type="term" value="C:ATP-binding cassette (ABC) transporter complex, substrate-binding subunit-containing"/>
    <property type="evidence" value="ECO:0007669"/>
    <property type="project" value="TreeGrafter"/>
</dbReference>
<dbReference type="GO" id="GO:0015768">
    <property type="term" value="P:maltose transport"/>
    <property type="evidence" value="ECO:0007669"/>
    <property type="project" value="TreeGrafter"/>
</dbReference>
<dbReference type="SUPFAM" id="SSF53850">
    <property type="entry name" value="Periplasmic binding protein-like II"/>
    <property type="match status" value="1"/>
</dbReference>
<keyword evidence="3" id="KW-0732">Signal</keyword>
<dbReference type="Proteomes" id="UP001305702">
    <property type="component" value="Chromosome"/>
</dbReference>
<sequence>MAKRKQAIILLIIAALSVLLIWQLSGSSGIRPQAATGGKDNGSAFNGKKEAGASGQTIKAAVSMTPVEFQVLQEQTAQYMQAHEGTTITLENIPGAEVYAKLKKASQMGEAPDAMLLDNAWIQEFAALGFLKPLDDRLSTEQQSQRIPSMMNQVKWNGYLWGIPRDVDPYVLIWNKKAAAEGKVEHAPLNREEMIQWNKSFLKPEEGRYGIYLDPSDNMALISMVTSLMSQPTETPHPLQKLADPNLLKALQSFLLPQEANWNSKTFSVNYPAPSDTWKPWDLLAEGKITAMITTISEFRQHKGGELALAALPINFAGKGSGAWLKGRSFSVSSRSTHVQAAADWIKEMTSPEAETQTWNKAGSLPVLLSSYSASPLRGDEQYNSYAWLVREGKVLPFEIDGAKKLDQVQKEKALLEKGEKDLKTFAEQIAKLYGAKSDS</sequence>
<evidence type="ECO:0000313" key="5">
    <source>
        <dbReference type="Proteomes" id="UP001305702"/>
    </source>
</evidence>
<dbReference type="GO" id="GO:1901982">
    <property type="term" value="F:maltose binding"/>
    <property type="evidence" value="ECO:0007669"/>
    <property type="project" value="TreeGrafter"/>
</dbReference>
<evidence type="ECO:0000256" key="2">
    <source>
        <dbReference type="ARBA" id="ARBA00022448"/>
    </source>
</evidence>
<dbReference type="Pfam" id="PF13416">
    <property type="entry name" value="SBP_bac_8"/>
    <property type="match status" value="1"/>
</dbReference>
<reference evidence="4 5" key="1">
    <citation type="submission" date="2022-02" db="EMBL/GenBank/DDBJ databases">
        <title>Paenibacillus sp. MBLB1776 Whole Genome Shotgun Sequencing.</title>
        <authorList>
            <person name="Hwang C.Y."/>
            <person name="Cho E.-S."/>
            <person name="Seo M.-J."/>
        </authorList>
    </citation>
    <scope>NUCLEOTIDE SEQUENCE [LARGE SCALE GENOMIC DNA]</scope>
    <source>
        <strain evidence="4 5">MBLB1776</strain>
    </source>
</reference>